<feature type="transmembrane region" description="Helical" evidence="6">
    <location>
        <begin position="414"/>
        <end position="439"/>
    </location>
</feature>
<feature type="transmembrane region" description="Helical" evidence="6">
    <location>
        <begin position="312"/>
        <end position="333"/>
    </location>
</feature>
<keyword evidence="5 6" id="KW-0472">Membrane</keyword>
<feature type="transmembrane region" description="Helical" evidence="6">
    <location>
        <begin position="45"/>
        <end position="65"/>
    </location>
</feature>
<feature type="transmembrane region" description="Helical" evidence="6">
    <location>
        <begin position="209"/>
        <end position="225"/>
    </location>
</feature>
<feature type="transmembrane region" description="Helical" evidence="6">
    <location>
        <begin position="483"/>
        <end position="503"/>
    </location>
</feature>
<reference evidence="8" key="1">
    <citation type="submission" date="2022-03" db="EMBL/GenBank/DDBJ databases">
        <title>Cryobacterium sp. nov. strain ZS14-85, isolated from Antarctic soil.</title>
        <authorList>
            <person name="Li J."/>
            <person name="Niu G."/>
        </authorList>
    </citation>
    <scope>NUCLEOTIDE SEQUENCE</scope>
    <source>
        <strain evidence="8">ZS14-85</strain>
    </source>
</reference>
<dbReference type="Proteomes" id="UP001165341">
    <property type="component" value="Unassembled WGS sequence"/>
</dbReference>
<feature type="transmembrane region" description="Helical" evidence="6">
    <location>
        <begin position="188"/>
        <end position="203"/>
    </location>
</feature>
<keyword evidence="9" id="KW-1185">Reference proteome</keyword>
<dbReference type="PANTHER" id="PTHR34697">
    <property type="entry name" value="PHOSPHATIDYLGLYCEROL LYSYLTRANSFERASE"/>
    <property type="match status" value="1"/>
</dbReference>
<feature type="transmembrane region" description="Helical" evidence="6">
    <location>
        <begin position="340"/>
        <end position="360"/>
    </location>
</feature>
<feature type="transmembrane region" description="Helical" evidence="6">
    <location>
        <begin position="380"/>
        <end position="402"/>
    </location>
</feature>
<gene>
    <name evidence="8" type="ORF">MQH31_12090</name>
</gene>
<feature type="transmembrane region" description="Helical" evidence="6">
    <location>
        <begin position="162"/>
        <end position="181"/>
    </location>
</feature>
<dbReference type="GO" id="GO:0016755">
    <property type="term" value="F:aminoacyltransferase activity"/>
    <property type="evidence" value="ECO:0007669"/>
    <property type="project" value="TreeGrafter"/>
</dbReference>
<keyword evidence="2" id="KW-1003">Cell membrane</keyword>
<feature type="domain" description="Phosphatidylglycerol lysyltransferase C-terminal" evidence="7">
    <location>
        <begin position="520"/>
        <end position="823"/>
    </location>
</feature>
<name>A0AA41QWH0_9MICO</name>
<comment type="subcellular location">
    <subcellularLocation>
        <location evidence="1">Cell membrane</location>
        <topology evidence="1">Multi-pass membrane protein</topology>
    </subcellularLocation>
</comment>
<feature type="transmembrane region" description="Helical" evidence="6">
    <location>
        <begin position="245"/>
        <end position="269"/>
    </location>
</feature>
<sequence>MPTSTDGSRASDGSVRTGWLARAGAGFAATALLVWRRLKKQPVSLGYALILLVLALTTGILQGPPRWVRLWFGTGYESVIDGGHWWSPVTSVFLVDNLAELLLALLTTLVVLGYAEHLLGSVRTVIAFLATAILGTGVGLLLQDAGVASGEMWSRGVSELWALDPFTPIFGTIMAASSFAGPLWRRRIRVFTLVVALVLVLYSGQPSDFYRLLGALAGLALGAVFHPRRIDLTWRRSSHRETRTLLASVLGILAVGPVITIFSGTRFGLLAPLGLLLTQDVPSVTDVVDRCLLGNITRQCVHALTLERVAGVGPVLVSLLPLLTLLVAAFGILRGRRFAAWLAIVVNTGMAVLGAWYYGLLPISGQPYVWHWRSFQYFEVAVVLVVSVLVPLATAVLIAVNLRRFPVRSRPGRLRRFFLTTVVSFLALASAYVIGGLALSDRFTPAVTLVDLVSDVPERFIPVGFLRLERLSFLPTDWASTMLYQWVGPVFWVIVIIGAIQCMRSTVAGGRSDDAARLRALLSTGGGGSLAYMTTWEGNSLWFNASGSTAIAYRVETGVAITTTEPIGPVEDAARAIADFAIMCDDHGWIPVFYSLHGSWQATFARMGWQTMGIGEETILRPRTWDTTGKKWQDIRSSINRAERAGVRAEWTSYRALPVLESVQISEISELWVQEKELPELGFTLGGLDELRDPAVRLMLAIDGSGVVHAVTSWLPSYRDGRVIGWTLDFMRRRPDSMNGVMEFLIAQTAQRMSEEPEIEFLSLSAAPLAQTGSGDGENRASSLASRFIDFLGRSLEPVYGFRSLLAFKRKFQPEFHPLFMAYPDPVALPAIGLALARAYLPALSVREALAFARGLA</sequence>
<proteinExistence type="predicted"/>
<feature type="transmembrane region" description="Helical" evidence="6">
    <location>
        <begin position="20"/>
        <end position="38"/>
    </location>
</feature>
<feature type="transmembrane region" description="Helical" evidence="6">
    <location>
        <begin position="124"/>
        <end position="142"/>
    </location>
</feature>
<evidence type="ECO:0000256" key="2">
    <source>
        <dbReference type="ARBA" id="ARBA00022475"/>
    </source>
</evidence>
<dbReference type="GO" id="GO:0005886">
    <property type="term" value="C:plasma membrane"/>
    <property type="evidence" value="ECO:0007669"/>
    <property type="project" value="UniProtKB-SubCell"/>
</dbReference>
<keyword evidence="4 6" id="KW-1133">Transmembrane helix</keyword>
<comment type="caution">
    <text evidence="8">The sequence shown here is derived from an EMBL/GenBank/DDBJ whole genome shotgun (WGS) entry which is preliminary data.</text>
</comment>
<feature type="transmembrane region" description="Helical" evidence="6">
    <location>
        <begin position="85"/>
        <end position="112"/>
    </location>
</feature>
<evidence type="ECO:0000259" key="7">
    <source>
        <dbReference type="Pfam" id="PF09924"/>
    </source>
</evidence>
<dbReference type="InterPro" id="IPR024320">
    <property type="entry name" value="LPG_synthase_C"/>
</dbReference>
<dbReference type="PANTHER" id="PTHR34697:SF2">
    <property type="entry name" value="PHOSPHATIDYLGLYCEROL LYSYLTRANSFERASE"/>
    <property type="match status" value="1"/>
</dbReference>
<evidence type="ECO:0000313" key="9">
    <source>
        <dbReference type="Proteomes" id="UP001165341"/>
    </source>
</evidence>
<dbReference type="InterPro" id="IPR051211">
    <property type="entry name" value="PG_lysyltransferase"/>
</dbReference>
<dbReference type="SUPFAM" id="SSF144091">
    <property type="entry name" value="Rhomboid-like"/>
    <property type="match status" value="1"/>
</dbReference>
<evidence type="ECO:0000256" key="5">
    <source>
        <dbReference type="ARBA" id="ARBA00023136"/>
    </source>
</evidence>
<evidence type="ECO:0000256" key="4">
    <source>
        <dbReference type="ARBA" id="ARBA00022989"/>
    </source>
</evidence>
<protein>
    <submittedName>
        <fullName evidence="8">DUF2156 domain-containing protein</fullName>
    </submittedName>
</protein>
<evidence type="ECO:0000256" key="6">
    <source>
        <dbReference type="SAM" id="Phobius"/>
    </source>
</evidence>
<dbReference type="InterPro" id="IPR035952">
    <property type="entry name" value="Rhomboid-like_sf"/>
</dbReference>
<evidence type="ECO:0000256" key="1">
    <source>
        <dbReference type="ARBA" id="ARBA00004651"/>
    </source>
</evidence>
<organism evidence="8 9">
    <name type="scientific">Cryobacterium zhongshanensis</name>
    <dbReference type="NCBI Taxonomy" id="2928153"/>
    <lineage>
        <taxon>Bacteria</taxon>
        <taxon>Bacillati</taxon>
        <taxon>Actinomycetota</taxon>
        <taxon>Actinomycetes</taxon>
        <taxon>Micrococcales</taxon>
        <taxon>Microbacteriaceae</taxon>
        <taxon>Cryobacterium</taxon>
    </lineage>
</organism>
<evidence type="ECO:0000313" key="8">
    <source>
        <dbReference type="EMBL" id="MCI4658545.1"/>
    </source>
</evidence>
<accession>A0AA41QWH0</accession>
<keyword evidence="3 6" id="KW-0812">Transmembrane</keyword>
<dbReference type="GO" id="GO:0055091">
    <property type="term" value="P:phospholipid homeostasis"/>
    <property type="evidence" value="ECO:0007669"/>
    <property type="project" value="TreeGrafter"/>
</dbReference>
<evidence type="ECO:0000256" key="3">
    <source>
        <dbReference type="ARBA" id="ARBA00022692"/>
    </source>
</evidence>
<dbReference type="RefSeq" id="WP_243012263.1">
    <property type="nucleotide sequence ID" value="NZ_JALGAR010000003.1"/>
</dbReference>
<dbReference type="AlphaFoldDB" id="A0AA41QWH0"/>
<dbReference type="Gene3D" id="1.20.1540.10">
    <property type="entry name" value="Rhomboid-like"/>
    <property type="match status" value="1"/>
</dbReference>
<dbReference type="EMBL" id="JALGAR010000003">
    <property type="protein sequence ID" value="MCI4658545.1"/>
    <property type="molecule type" value="Genomic_DNA"/>
</dbReference>
<dbReference type="Pfam" id="PF09924">
    <property type="entry name" value="LPG_synthase_C"/>
    <property type="match status" value="1"/>
</dbReference>